<dbReference type="InterPro" id="IPR036961">
    <property type="entry name" value="Kinesin_motor_dom_sf"/>
</dbReference>
<dbReference type="Pfam" id="PF13931">
    <property type="entry name" value="Microtub_bind"/>
    <property type="match status" value="1"/>
</dbReference>
<dbReference type="SUPFAM" id="SSF52540">
    <property type="entry name" value="P-loop containing nucleoside triphosphate hydrolases"/>
    <property type="match status" value="1"/>
</dbReference>
<evidence type="ECO:0000256" key="14">
    <source>
        <dbReference type="PROSITE-ProRule" id="PRU00283"/>
    </source>
</evidence>
<dbReference type="GO" id="GO:0008017">
    <property type="term" value="F:microtubule binding"/>
    <property type="evidence" value="ECO:0007669"/>
    <property type="project" value="InterPro"/>
</dbReference>
<dbReference type="InterPro" id="IPR019821">
    <property type="entry name" value="Kinesin_motor_CS"/>
</dbReference>
<keyword evidence="6 14" id="KW-0547">Nucleotide-binding</keyword>
<evidence type="ECO:0000256" key="1">
    <source>
        <dbReference type="ARBA" id="ARBA00004647"/>
    </source>
</evidence>
<organism evidence="18 19">
    <name type="scientific">Hyalella azteca</name>
    <name type="common">Amphipod</name>
    <dbReference type="NCBI Taxonomy" id="294128"/>
    <lineage>
        <taxon>Eukaryota</taxon>
        <taxon>Metazoa</taxon>
        <taxon>Ecdysozoa</taxon>
        <taxon>Arthropoda</taxon>
        <taxon>Crustacea</taxon>
        <taxon>Multicrustacea</taxon>
        <taxon>Malacostraca</taxon>
        <taxon>Eumalacostraca</taxon>
        <taxon>Peracarida</taxon>
        <taxon>Amphipoda</taxon>
        <taxon>Senticaudata</taxon>
        <taxon>Talitrida</taxon>
        <taxon>Talitroidea</taxon>
        <taxon>Hyalellidae</taxon>
        <taxon>Hyalella</taxon>
    </lineage>
</organism>
<evidence type="ECO:0000256" key="12">
    <source>
        <dbReference type="ARBA" id="ARBA00023306"/>
    </source>
</evidence>
<keyword evidence="9 15" id="KW-0175">Coiled coil</keyword>
<keyword evidence="7" id="KW-0498">Mitosis</keyword>
<dbReference type="OrthoDB" id="3176171at2759"/>
<comment type="similarity">
    <text evidence="13">Belongs to the TRAFAC class myosin-kinesin ATPase superfamily. Kinesin family. KIN-5/BimC subfamily.</text>
</comment>
<accession>A0A8B7NAN2</accession>
<name>A0A8B7NAN2_HYAAZ</name>
<evidence type="ECO:0000256" key="9">
    <source>
        <dbReference type="ARBA" id="ARBA00023054"/>
    </source>
</evidence>
<evidence type="ECO:0000256" key="7">
    <source>
        <dbReference type="ARBA" id="ARBA00022776"/>
    </source>
</evidence>
<evidence type="ECO:0000256" key="2">
    <source>
        <dbReference type="ARBA" id="ARBA00022490"/>
    </source>
</evidence>
<dbReference type="GO" id="GO:0051301">
    <property type="term" value="P:cell division"/>
    <property type="evidence" value="ECO:0007669"/>
    <property type="project" value="UniProtKB-KW"/>
</dbReference>
<keyword evidence="2" id="KW-0963">Cytoplasm</keyword>
<evidence type="ECO:0000256" key="3">
    <source>
        <dbReference type="ARBA" id="ARBA00022553"/>
    </source>
</evidence>
<dbReference type="GO" id="GO:0007018">
    <property type="term" value="P:microtubule-based movement"/>
    <property type="evidence" value="ECO:0007669"/>
    <property type="project" value="InterPro"/>
</dbReference>
<dbReference type="InterPro" id="IPR047149">
    <property type="entry name" value="KIF11-like"/>
</dbReference>
<dbReference type="InterPro" id="IPR047241">
    <property type="entry name" value="KIF11-like_kin_motor_dom"/>
</dbReference>
<keyword evidence="3" id="KW-0597">Phosphoprotein</keyword>
<evidence type="ECO:0000313" key="19">
    <source>
        <dbReference type="RefSeq" id="XP_018010626.1"/>
    </source>
</evidence>
<feature type="compositionally biased region" description="Low complexity" evidence="16">
    <location>
        <begin position="1079"/>
        <end position="1100"/>
    </location>
</feature>
<keyword evidence="8 14" id="KW-0067">ATP-binding</keyword>
<keyword evidence="11" id="KW-0206">Cytoskeleton</keyword>
<dbReference type="RefSeq" id="XP_018010626.1">
    <property type="nucleotide sequence ID" value="XM_018155137.2"/>
</dbReference>
<dbReference type="CDD" id="cd01364">
    <property type="entry name" value="KISc_BimC_Eg5"/>
    <property type="match status" value="1"/>
</dbReference>
<evidence type="ECO:0000256" key="15">
    <source>
        <dbReference type="SAM" id="Coils"/>
    </source>
</evidence>
<evidence type="ECO:0000256" key="11">
    <source>
        <dbReference type="ARBA" id="ARBA00023212"/>
    </source>
</evidence>
<dbReference type="InterPro" id="IPR027417">
    <property type="entry name" value="P-loop_NTPase"/>
</dbReference>
<dbReference type="GO" id="GO:0000922">
    <property type="term" value="C:spindle pole"/>
    <property type="evidence" value="ECO:0007669"/>
    <property type="project" value="UniProtKB-SubCell"/>
</dbReference>
<keyword evidence="12" id="KW-0131">Cell cycle</keyword>
<feature type="compositionally biased region" description="Polar residues" evidence="16">
    <location>
        <begin position="1000"/>
        <end position="1026"/>
    </location>
</feature>
<evidence type="ECO:0000256" key="8">
    <source>
        <dbReference type="ARBA" id="ARBA00022840"/>
    </source>
</evidence>
<dbReference type="GO" id="GO:0005876">
    <property type="term" value="C:spindle microtubule"/>
    <property type="evidence" value="ECO:0007669"/>
    <property type="project" value="TreeGrafter"/>
</dbReference>
<evidence type="ECO:0000256" key="6">
    <source>
        <dbReference type="ARBA" id="ARBA00022741"/>
    </source>
</evidence>
<evidence type="ECO:0000256" key="13">
    <source>
        <dbReference type="ARBA" id="ARBA00034704"/>
    </source>
</evidence>
<evidence type="ECO:0000256" key="10">
    <source>
        <dbReference type="ARBA" id="ARBA00023175"/>
    </source>
</evidence>
<evidence type="ECO:0000259" key="17">
    <source>
        <dbReference type="PROSITE" id="PS50067"/>
    </source>
</evidence>
<dbReference type="GO" id="GO:0008574">
    <property type="term" value="F:plus-end-directed microtubule motor activity"/>
    <property type="evidence" value="ECO:0007669"/>
    <property type="project" value="TreeGrafter"/>
</dbReference>
<dbReference type="PROSITE" id="PS00411">
    <property type="entry name" value="KINESIN_MOTOR_1"/>
    <property type="match status" value="1"/>
</dbReference>
<dbReference type="PRINTS" id="PR00380">
    <property type="entry name" value="KINESINHEAVY"/>
</dbReference>
<keyword evidence="10 14" id="KW-0505">Motor protein</keyword>
<dbReference type="InterPro" id="IPR001752">
    <property type="entry name" value="Kinesin_motor_dom"/>
</dbReference>
<keyword evidence="18" id="KW-1185">Reference proteome</keyword>
<dbReference type="PANTHER" id="PTHR47970">
    <property type="entry name" value="KINESIN-LIKE PROTEIN KIF11"/>
    <property type="match status" value="1"/>
</dbReference>
<feature type="coiled-coil region" evidence="15">
    <location>
        <begin position="372"/>
        <end position="429"/>
    </location>
</feature>
<reference evidence="19 20" key="1">
    <citation type="submission" date="2025-04" db="UniProtKB">
        <authorList>
            <consortium name="RefSeq"/>
        </authorList>
    </citation>
    <scope>IDENTIFICATION</scope>
    <source>
        <tissue evidence="19 20">Whole organism</tissue>
    </source>
</reference>
<dbReference type="GO" id="GO:0005634">
    <property type="term" value="C:nucleus"/>
    <property type="evidence" value="ECO:0007669"/>
    <property type="project" value="TreeGrafter"/>
</dbReference>
<dbReference type="GO" id="GO:0090307">
    <property type="term" value="P:mitotic spindle assembly"/>
    <property type="evidence" value="ECO:0007669"/>
    <property type="project" value="TreeGrafter"/>
</dbReference>
<dbReference type="GO" id="GO:0051231">
    <property type="term" value="P:spindle elongation"/>
    <property type="evidence" value="ECO:0007669"/>
    <property type="project" value="TreeGrafter"/>
</dbReference>
<proteinExistence type="inferred from homology"/>
<feature type="region of interest" description="Disordered" evidence="16">
    <location>
        <begin position="1059"/>
        <end position="1151"/>
    </location>
</feature>
<dbReference type="GO" id="GO:0005524">
    <property type="term" value="F:ATP binding"/>
    <property type="evidence" value="ECO:0007669"/>
    <property type="project" value="UniProtKB-UniRule"/>
</dbReference>
<dbReference type="AlphaFoldDB" id="A0A8B7NAN2"/>
<dbReference type="SMART" id="SM00129">
    <property type="entry name" value="KISc"/>
    <property type="match status" value="1"/>
</dbReference>
<dbReference type="GO" id="GO:0072686">
    <property type="term" value="C:mitotic spindle"/>
    <property type="evidence" value="ECO:0007669"/>
    <property type="project" value="TreeGrafter"/>
</dbReference>
<dbReference type="Gene3D" id="3.40.850.10">
    <property type="entry name" value="Kinesin motor domain"/>
    <property type="match status" value="1"/>
</dbReference>
<dbReference type="FunFam" id="3.40.850.10:FF:000035">
    <property type="entry name" value="Kinesin-like protein KIF11"/>
    <property type="match status" value="1"/>
</dbReference>
<dbReference type="Pfam" id="PF00225">
    <property type="entry name" value="Kinesin"/>
    <property type="match status" value="1"/>
</dbReference>
<keyword evidence="5" id="KW-0493">Microtubule</keyword>
<dbReference type="KEGG" id="hazt:108668015"/>
<dbReference type="PANTHER" id="PTHR47970:SF12">
    <property type="entry name" value="KINESIN FAMILY MEMBER 11"/>
    <property type="match status" value="1"/>
</dbReference>
<keyword evidence="4" id="KW-0132">Cell division</keyword>
<gene>
    <name evidence="19 20" type="primary">LOC108668015</name>
</gene>
<feature type="binding site" evidence="14">
    <location>
        <begin position="104"/>
        <end position="111"/>
    </location>
    <ligand>
        <name>ATP</name>
        <dbReference type="ChEBI" id="CHEBI:30616"/>
    </ligand>
</feature>
<dbReference type="Proteomes" id="UP000694843">
    <property type="component" value="Unplaced"/>
</dbReference>
<feature type="domain" description="Kinesin motor" evidence="17">
    <location>
        <begin position="20"/>
        <end position="356"/>
    </location>
</feature>
<comment type="subcellular location">
    <subcellularLocation>
        <location evidence="1">Cytoplasm</location>
        <location evidence="1">Cytoskeleton</location>
        <location evidence="1">Spindle pole</location>
    </subcellularLocation>
</comment>
<protein>
    <submittedName>
        <fullName evidence="19 20">Kinesin-like protein KIF11</fullName>
    </submittedName>
</protein>
<dbReference type="PROSITE" id="PS50067">
    <property type="entry name" value="KINESIN_MOTOR_2"/>
    <property type="match status" value="1"/>
</dbReference>
<evidence type="ECO:0000256" key="16">
    <source>
        <dbReference type="SAM" id="MobiDB-lite"/>
    </source>
</evidence>
<evidence type="ECO:0000256" key="4">
    <source>
        <dbReference type="ARBA" id="ARBA00022618"/>
    </source>
</evidence>
<dbReference type="GeneID" id="108668015"/>
<feature type="compositionally biased region" description="Basic residues" evidence="16">
    <location>
        <begin position="1142"/>
        <end position="1151"/>
    </location>
</feature>
<sequence>MMSSPLPARKNVRKPCSGQNIKVFVRCRPMNSQEKVARAQELVECQGGKNIVVKERPLDKFTKTFSFDKVFGADSKQLDVYKCVAKPLVDEVLNGFNCTIFAYGQTGTGKTFTMEGERTENCTSWQEDPLAGVIPRCVNHLFDELRIQKLEFTMRVSFLELYNEELFDLLSAQDDLSRLRLYEDSSRKGSCIIQGLEEVLVRSKNDVYNVIEKGSAKRQTAATLMNAHSSRSHTVFTVTVHIKENTLDGDELLKTGKLHLVDLAGSENIGRSGAVDKRAREAGNINQSLLTLGRVITSLVEQAPHVPYRESKLTRLLQDALGGKTKTSIIATISPASTNLEETLSTLDYAHRAKNITNKPEVNQKLNKKELIGEYTVEIDRLRRDLMAMREKNGVYLANENYQDMVNTMEQQTKEIGEKISQIRTLEEDLERKTELFLETQRLLDDTSERLSVTENKLVGTRQSLRSTQSLLHHTAQQRDEQKYLVEAHEKTEGILHDQAQALISVADTTTQHIELLHDKIRRKSEVEEHNLTASEMFKNDFCGRMSAMVASLTAVKQQHTEHMQQFSQQQGSMMSDLGVSLVVSATKLDSVRSSISGLLTSFVNLATQAILDGESMNKQHVDVAERACSVACSDLTRRLQAELLPLQSTILELNSTLSGTLSEMTQTIISKVEEWQALCEDEANKQLQDSNSNQHLLEQQLAEISALVLQHTSAMQRVADGTKSQTESVDDTLERMIAELQALRVRNQEQTASLHKDLQESQVVEQKFAHKITDLNNQVMGSAKAGVSRTTGFIAATRLLRGSAVERLNSLHQQTASYSQEVSVNTEMLAEKLHEHTQAGTTAWTSSTEEHKQKLSLGLKHSSDMRGQLLDLHKVVEERELADLKNDLVCVNNVGEQLQQNSSVLHQGAMQLATEHTKQLAQHCCELEARQIQVQEFVSEKLSSDVPTGQTPGRQQYAFSRSLAATSPHQRLLLRHRAAHSTQVAARLPLPSDLPNELDGSSFSSLDNSTEDPSLTDTGCYTSDVDSPLELMTRATSLCDIRADEDKGGMFAVPAAPVVGRQSSREDPLLQKAPTGIPAPVRSASSAPVSRSSSTSSISDCKENQWFGKSKKDQTQQRGDQRRPTNQLNSAKLAAEVPQARSRRVLGSHN</sequence>
<dbReference type="InterPro" id="IPR025901">
    <property type="entry name" value="Kinesin-assoc_MT-bd_dom"/>
</dbReference>
<evidence type="ECO:0000313" key="18">
    <source>
        <dbReference type="Proteomes" id="UP000694843"/>
    </source>
</evidence>
<feature type="compositionally biased region" description="Basic and acidic residues" evidence="16">
    <location>
        <begin position="1111"/>
        <end position="1124"/>
    </location>
</feature>
<evidence type="ECO:0000256" key="5">
    <source>
        <dbReference type="ARBA" id="ARBA00022701"/>
    </source>
</evidence>
<evidence type="ECO:0000313" key="20">
    <source>
        <dbReference type="RefSeq" id="XP_018010627.1"/>
    </source>
</evidence>
<dbReference type="RefSeq" id="XP_018010627.1">
    <property type="nucleotide sequence ID" value="XM_018155138.2"/>
</dbReference>
<feature type="region of interest" description="Disordered" evidence="16">
    <location>
        <begin position="987"/>
        <end position="1026"/>
    </location>
</feature>